<feature type="compositionally biased region" description="Low complexity" evidence="1">
    <location>
        <begin position="67"/>
        <end position="79"/>
    </location>
</feature>
<reference evidence="3" key="1">
    <citation type="journal article" date="2005" name="Nature">
        <title>The map-based sequence of the rice genome.</title>
        <authorList>
            <consortium name="International rice genome sequencing project (IRGSP)"/>
            <person name="Matsumoto T."/>
            <person name="Wu J."/>
            <person name="Kanamori H."/>
            <person name="Katayose Y."/>
            <person name="Fujisawa M."/>
            <person name="Namiki N."/>
            <person name="Mizuno H."/>
            <person name="Yamamoto K."/>
            <person name="Antonio B.A."/>
            <person name="Baba T."/>
            <person name="Sakata K."/>
            <person name="Nagamura Y."/>
            <person name="Aoki H."/>
            <person name="Arikawa K."/>
            <person name="Arita K."/>
            <person name="Bito T."/>
            <person name="Chiden Y."/>
            <person name="Fujitsuka N."/>
            <person name="Fukunaka R."/>
            <person name="Hamada M."/>
            <person name="Harada C."/>
            <person name="Hayashi A."/>
            <person name="Hijishita S."/>
            <person name="Honda M."/>
            <person name="Hosokawa S."/>
            <person name="Ichikawa Y."/>
            <person name="Idonuma A."/>
            <person name="Iijima M."/>
            <person name="Ikeda M."/>
            <person name="Ikeno M."/>
            <person name="Ito K."/>
            <person name="Ito S."/>
            <person name="Ito T."/>
            <person name="Ito Y."/>
            <person name="Ito Y."/>
            <person name="Iwabuchi A."/>
            <person name="Kamiya K."/>
            <person name="Karasawa W."/>
            <person name="Kurita K."/>
            <person name="Katagiri S."/>
            <person name="Kikuta A."/>
            <person name="Kobayashi H."/>
            <person name="Kobayashi N."/>
            <person name="Machita K."/>
            <person name="Maehara T."/>
            <person name="Masukawa M."/>
            <person name="Mizubayashi T."/>
            <person name="Mukai Y."/>
            <person name="Nagasaki H."/>
            <person name="Nagata Y."/>
            <person name="Naito S."/>
            <person name="Nakashima M."/>
            <person name="Nakama Y."/>
            <person name="Nakamichi Y."/>
            <person name="Nakamura M."/>
            <person name="Meguro A."/>
            <person name="Negishi M."/>
            <person name="Ohta I."/>
            <person name="Ohta T."/>
            <person name="Okamoto M."/>
            <person name="Ono N."/>
            <person name="Saji S."/>
            <person name="Sakaguchi M."/>
            <person name="Sakai K."/>
            <person name="Shibata M."/>
            <person name="Shimokawa T."/>
            <person name="Song J."/>
            <person name="Takazaki Y."/>
            <person name="Terasawa K."/>
            <person name="Tsugane M."/>
            <person name="Tsuji K."/>
            <person name="Ueda S."/>
            <person name="Waki K."/>
            <person name="Yamagata H."/>
            <person name="Yamamoto M."/>
            <person name="Yamamoto S."/>
            <person name="Yamane H."/>
            <person name="Yoshiki S."/>
            <person name="Yoshihara R."/>
            <person name="Yukawa K."/>
            <person name="Zhong H."/>
            <person name="Yano M."/>
            <person name="Yuan Q."/>
            <person name="Ouyang S."/>
            <person name="Liu J."/>
            <person name="Jones K.M."/>
            <person name="Gansberger K."/>
            <person name="Moffat K."/>
            <person name="Hill J."/>
            <person name="Bera J."/>
            <person name="Fadrosh D."/>
            <person name="Jin S."/>
            <person name="Johri S."/>
            <person name="Kim M."/>
            <person name="Overton L."/>
            <person name="Reardon M."/>
            <person name="Tsitrin T."/>
            <person name="Vuong H."/>
            <person name="Weaver B."/>
            <person name="Ciecko A."/>
            <person name="Tallon L."/>
            <person name="Jackson J."/>
            <person name="Pai G."/>
            <person name="Aken S.V."/>
            <person name="Utterback T."/>
            <person name="Reidmuller S."/>
            <person name="Feldblyum T."/>
            <person name="Hsiao J."/>
            <person name="Zismann V."/>
            <person name="Iobst S."/>
            <person name="de Vazeille A.R."/>
            <person name="Buell C.R."/>
            <person name="Ying K."/>
            <person name="Li Y."/>
            <person name="Lu T."/>
            <person name="Huang Y."/>
            <person name="Zhao Q."/>
            <person name="Feng Q."/>
            <person name="Zhang L."/>
            <person name="Zhu J."/>
            <person name="Weng Q."/>
            <person name="Mu J."/>
            <person name="Lu Y."/>
            <person name="Fan D."/>
            <person name="Liu Y."/>
            <person name="Guan J."/>
            <person name="Zhang Y."/>
            <person name="Yu S."/>
            <person name="Liu X."/>
            <person name="Zhang Y."/>
            <person name="Hong G."/>
            <person name="Han B."/>
            <person name="Choisne N."/>
            <person name="Demange N."/>
            <person name="Orjeda G."/>
            <person name="Samain S."/>
            <person name="Cattolico L."/>
            <person name="Pelletier E."/>
            <person name="Couloux A."/>
            <person name="Segurens B."/>
            <person name="Wincker P."/>
            <person name="D'Hont A."/>
            <person name="Scarpelli C."/>
            <person name="Weissenbach J."/>
            <person name="Salanoubat M."/>
            <person name="Quetier F."/>
            <person name="Yu Y."/>
            <person name="Kim H.R."/>
            <person name="Rambo T."/>
            <person name="Currie J."/>
            <person name="Collura K."/>
            <person name="Luo M."/>
            <person name="Yang T."/>
            <person name="Ammiraju J.S.S."/>
            <person name="Engler F."/>
            <person name="Soderlund C."/>
            <person name="Wing R.A."/>
            <person name="Palmer L.E."/>
            <person name="de la Bastide M."/>
            <person name="Spiegel L."/>
            <person name="Nascimento L."/>
            <person name="Zutavern T."/>
            <person name="O'Shaughnessy A."/>
            <person name="Dike S."/>
            <person name="Dedhia N."/>
            <person name="Preston R."/>
            <person name="Balija V."/>
            <person name="McCombie W.R."/>
            <person name="Chow T."/>
            <person name="Chen H."/>
            <person name="Chung M."/>
            <person name="Chen C."/>
            <person name="Shaw J."/>
            <person name="Wu H."/>
            <person name="Hsiao K."/>
            <person name="Chao Y."/>
            <person name="Chu M."/>
            <person name="Cheng C."/>
            <person name="Hour A."/>
            <person name="Lee P."/>
            <person name="Lin S."/>
            <person name="Lin Y."/>
            <person name="Liou J."/>
            <person name="Liu S."/>
            <person name="Hsing Y."/>
            <person name="Raghuvanshi S."/>
            <person name="Mohanty A."/>
            <person name="Bharti A.K."/>
            <person name="Gaur A."/>
            <person name="Gupta V."/>
            <person name="Kumar D."/>
            <person name="Ravi V."/>
            <person name="Vij S."/>
            <person name="Kapur A."/>
            <person name="Khurana P."/>
            <person name="Khurana P."/>
            <person name="Khurana J.P."/>
            <person name="Tyagi A.K."/>
            <person name="Gaikwad K."/>
            <person name="Singh A."/>
            <person name="Dalal V."/>
            <person name="Srivastava S."/>
            <person name="Dixit A."/>
            <person name="Pal A.K."/>
            <person name="Ghazi I.A."/>
            <person name="Yadav M."/>
            <person name="Pandit A."/>
            <person name="Bhargava A."/>
            <person name="Sureshbabu K."/>
            <person name="Batra K."/>
            <person name="Sharma T.R."/>
            <person name="Mohapatra T."/>
            <person name="Singh N.K."/>
            <person name="Messing J."/>
            <person name="Nelson A.B."/>
            <person name="Fuks G."/>
            <person name="Kavchok S."/>
            <person name="Keizer G."/>
            <person name="Linton E."/>
            <person name="Llaca V."/>
            <person name="Song R."/>
            <person name="Tanyolac B."/>
            <person name="Young S."/>
            <person name="Ho-Il K."/>
            <person name="Hahn J.H."/>
            <person name="Sangsakoo G."/>
            <person name="Vanavichit A."/>
            <person name="de Mattos Luiz.A.T."/>
            <person name="Zimmer P.D."/>
            <person name="Malone G."/>
            <person name="Dellagostin O."/>
            <person name="de Oliveira A.C."/>
            <person name="Bevan M."/>
            <person name="Bancroft I."/>
            <person name="Minx P."/>
            <person name="Cordum H."/>
            <person name="Wilson R."/>
            <person name="Cheng Z."/>
            <person name="Jin W."/>
            <person name="Jiang J."/>
            <person name="Leong S.A."/>
            <person name="Iwama H."/>
            <person name="Gojobori T."/>
            <person name="Itoh T."/>
            <person name="Niimura Y."/>
            <person name="Fujii Y."/>
            <person name="Habara T."/>
            <person name="Sakai H."/>
            <person name="Sato Y."/>
            <person name="Wilson G."/>
            <person name="Kumar K."/>
            <person name="McCouch S."/>
            <person name="Juretic N."/>
            <person name="Hoen D."/>
            <person name="Wright S."/>
            <person name="Bruskiewich R."/>
            <person name="Bureau T."/>
            <person name="Miyao A."/>
            <person name="Hirochika H."/>
            <person name="Nishikawa T."/>
            <person name="Kadowaki K."/>
            <person name="Sugiura M."/>
            <person name="Burr B."/>
            <person name="Sasaki T."/>
        </authorList>
    </citation>
    <scope>NUCLEOTIDE SEQUENCE [LARGE SCALE GENOMIC DNA]</scope>
    <source>
        <strain evidence="3">cv. Nipponbare</strain>
    </source>
</reference>
<organism evidence="2 3">
    <name type="scientific">Oryza sativa subsp. japonica</name>
    <name type="common">Rice</name>
    <dbReference type="NCBI Taxonomy" id="39947"/>
    <lineage>
        <taxon>Eukaryota</taxon>
        <taxon>Viridiplantae</taxon>
        <taxon>Streptophyta</taxon>
        <taxon>Embryophyta</taxon>
        <taxon>Tracheophyta</taxon>
        <taxon>Spermatophyta</taxon>
        <taxon>Magnoliopsida</taxon>
        <taxon>Liliopsida</taxon>
        <taxon>Poales</taxon>
        <taxon>Poaceae</taxon>
        <taxon>BOP clade</taxon>
        <taxon>Oryzoideae</taxon>
        <taxon>Oryzeae</taxon>
        <taxon>Oryzinae</taxon>
        <taxon>Oryza</taxon>
        <taxon>Oryza sativa</taxon>
    </lineage>
</organism>
<dbReference type="EMBL" id="AP005554">
    <property type="protein sequence ID" value="BAD28699.1"/>
    <property type="molecule type" value="Genomic_DNA"/>
</dbReference>
<protein>
    <submittedName>
        <fullName evidence="2">Uncharacterized protein</fullName>
    </submittedName>
</protein>
<dbReference type="AlphaFoldDB" id="Q6ERM1"/>
<proteinExistence type="predicted"/>
<evidence type="ECO:0000313" key="3">
    <source>
        <dbReference type="Proteomes" id="UP000000763"/>
    </source>
</evidence>
<evidence type="ECO:0000256" key="1">
    <source>
        <dbReference type="SAM" id="MobiDB-lite"/>
    </source>
</evidence>
<feature type="region of interest" description="Disordered" evidence="1">
    <location>
        <begin position="53"/>
        <end position="95"/>
    </location>
</feature>
<reference evidence="3" key="2">
    <citation type="journal article" date="2008" name="Nucleic Acids Res.">
        <title>The rice annotation project database (RAP-DB): 2008 update.</title>
        <authorList>
            <consortium name="The rice annotation project (RAP)"/>
        </authorList>
    </citation>
    <scope>GENOME REANNOTATION</scope>
    <source>
        <strain evidence="3">cv. Nipponbare</strain>
    </source>
</reference>
<name>Q6ERM1_ORYSJ</name>
<gene>
    <name evidence="2" type="primary">OJ1118_A10.6</name>
</gene>
<evidence type="ECO:0000313" key="2">
    <source>
        <dbReference type="EMBL" id="BAD28699.1"/>
    </source>
</evidence>
<dbReference type="Proteomes" id="UP000000763">
    <property type="component" value="Chromosome 9"/>
</dbReference>
<sequence>MRLSSGGGSTQFSWEDKAIGHIVRPLSSKHLGGSWYLYALELHAAAATGGEQGGAHAMKFDMPTRPPASSVSAPSARASQTSRLQKPSSACDLAKPKRRRHSWLSMILHDDYGCKPSTMSWTRRKLREKWLSSMAGADTVVTSDGGGVEGMEAVEESSISGNDAVPLLARGGDTMRETVEAMLRRARRGRRGCP</sequence>
<accession>Q6ERM1</accession>